<dbReference type="Proteomes" id="UP001597229">
    <property type="component" value="Unassembled WGS sequence"/>
</dbReference>
<evidence type="ECO:0000256" key="1">
    <source>
        <dbReference type="SAM" id="SignalP"/>
    </source>
</evidence>
<keyword evidence="3" id="KW-1185">Reference proteome</keyword>
<dbReference type="EMBL" id="JBHTLX010000023">
    <property type="protein sequence ID" value="MFD1250159.1"/>
    <property type="molecule type" value="Genomic_DNA"/>
</dbReference>
<gene>
    <name evidence="2" type="ORF">ACFQ3F_20345</name>
</gene>
<name>A0ABW3W534_9ACTN</name>
<comment type="caution">
    <text evidence="2">The sequence shown here is derived from an EMBL/GenBank/DDBJ whole genome shotgun (WGS) entry which is preliminary data.</text>
</comment>
<keyword evidence="1" id="KW-0732">Signal</keyword>
<organism evidence="2 3">
    <name type="scientific">Nocardioides ginsengisoli</name>
    <dbReference type="NCBI Taxonomy" id="363868"/>
    <lineage>
        <taxon>Bacteria</taxon>
        <taxon>Bacillati</taxon>
        <taxon>Actinomycetota</taxon>
        <taxon>Actinomycetes</taxon>
        <taxon>Propionibacteriales</taxon>
        <taxon>Nocardioidaceae</taxon>
        <taxon>Nocardioides</taxon>
    </lineage>
</organism>
<reference evidence="3" key="1">
    <citation type="journal article" date="2019" name="Int. J. Syst. Evol. Microbiol.">
        <title>The Global Catalogue of Microorganisms (GCM) 10K type strain sequencing project: providing services to taxonomists for standard genome sequencing and annotation.</title>
        <authorList>
            <consortium name="The Broad Institute Genomics Platform"/>
            <consortium name="The Broad Institute Genome Sequencing Center for Infectious Disease"/>
            <person name="Wu L."/>
            <person name="Ma J."/>
        </authorList>
    </citation>
    <scope>NUCLEOTIDE SEQUENCE [LARGE SCALE GENOMIC DNA]</scope>
    <source>
        <strain evidence="3">CCUG 52478</strain>
    </source>
</reference>
<protein>
    <recommendedName>
        <fullName evidence="4">Twin-arginine translocation signal domain-containing protein</fullName>
    </recommendedName>
</protein>
<evidence type="ECO:0008006" key="4">
    <source>
        <dbReference type="Google" id="ProtNLM"/>
    </source>
</evidence>
<dbReference type="RefSeq" id="WP_367919469.1">
    <property type="nucleotide sequence ID" value="NZ_BAABAC010000023.1"/>
</dbReference>
<feature type="chain" id="PRO_5045772348" description="Twin-arginine translocation signal domain-containing protein" evidence="1">
    <location>
        <begin position="26"/>
        <end position="86"/>
    </location>
</feature>
<dbReference type="InterPro" id="IPR006311">
    <property type="entry name" value="TAT_signal"/>
</dbReference>
<evidence type="ECO:0000313" key="2">
    <source>
        <dbReference type="EMBL" id="MFD1250159.1"/>
    </source>
</evidence>
<feature type="signal peptide" evidence="1">
    <location>
        <begin position="1"/>
        <end position="25"/>
    </location>
</feature>
<evidence type="ECO:0000313" key="3">
    <source>
        <dbReference type="Proteomes" id="UP001597229"/>
    </source>
</evidence>
<dbReference type="PROSITE" id="PS51318">
    <property type="entry name" value="TAT"/>
    <property type="match status" value="1"/>
</dbReference>
<proteinExistence type="predicted"/>
<sequence>MSQLSRRTFMVQASLAGAAAASGTAAVPLLTGAAPVAVPAPTTFLLHVRDVRTGEVAVLADAEEIVFRDSRLVASLLQALARTGRQ</sequence>
<accession>A0ABW3W534</accession>